<evidence type="ECO:0000259" key="2">
    <source>
        <dbReference type="Pfam" id="PF06452"/>
    </source>
</evidence>
<dbReference type="Pfam" id="PF06452">
    <property type="entry name" value="CBM9_1"/>
    <property type="match status" value="1"/>
</dbReference>
<evidence type="ECO:0000313" key="3">
    <source>
        <dbReference type="EMBL" id="NGZ83423.1"/>
    </source>
</evidence>
<name>A0ABX0FFW8_9BURK</name>
<feature type="signal peptide" evidence="1">
    <location>
        <begin position="1"/>
        <end position="21"/>
    </location>
</feature>
<dbReference type="InterPro" id="IPR010502">
    <property type="entry name" value="Carb-bd_dom_fam9"/>
</dbReference>
<dbReference type="Gene3D" id="2.60.40.1190">
    <property type="match status" value="1"/>
</dbReference>
<dbReference type="Proteomes" id="UP000666369">
    <property type="component" value="Unassembled WGS sequence"/>
</dbReference>
<protein>
    <recommendedName>
        <fullName evidence="2">Carbohydrate-binding domain-containing protein</fullName>
    </recommendedName>
</protein>
<dbReference type="CDD" id="cd09620">
    <property type="entry name" value="CBM9_like_3"/>
    <property type="match status" value="1"/>
</dbReference>
<keyword evidence="4" id="KW-1185">Reference proteome</keyword>
<comment type="caution">
    <text evidence="3">The sequence shown here is derived from an EMBL/GenBank/DDBJ whole genome shotgun (WGS) entry which is preliminary data.</text>
</comment>
<dbReference type="SUPFAM" id="SSF49344">
    <property type="entry name" value="CBD9-like"/>
    <property type="match status" value="1"/>
</dbReference>
<evidence type="ECO:0000256" key="1">
    <source>
        <dbReference type="SAM" id="SignalP"/>
    </source>
</evidence>
<feature type="domain" description="Carbohydrate-binding" evidence="2">
    <location>
        <begin position="38"/>
        <end position="205"/>
    </location>
</feature>
<keyword evidence="1" id="KW-0732">Signal</keyword>
<feature type="chain" id="PRO_5047150345" description="Carbohydrate-binding domain-containing protein" evidence="1">
    <location>
        <begin position="22"/>
        <end position="238"/>
    </location>
</feature>
<accession>A0ABX0FFW8</accession>
<gene>
    <name evidence="3" type="ORF">GW587_03990</name>
</gene>
<reference evidence="3 4" key="1">
    <citation type="submission" date="2020-01" db="EMBL/GenBank/DDBJ databases">
        <authorList>
            <person name="Lee S.D."/>
        </authorList>
    </citation>
    <scope>NUCLEOTIDE SEQUENCE [LARGE SCALE GENOMIC DNA]</scope>
    <source>
        <strain evidence="3 4">SAP-35</strain>
    </source>
</reference>
<organism evidence="3 4">
    <name type="scientific">Duganella aceris</name>
    <dbReference type="NCBI Taxonomy" id="2703883"/>
    <lineage>
        <taxon>Bacteria</taxon>
        <taxon>Pseudomonadati</taxon>
        <taxon>Pseudomonadota</taxon>
        <taxon>Betaproteobacteria</taxon>
        <taxon>Burkholderiales</taxon>
        <taxon>Oxalobacteraceae</taxon>
        <taxon>Telluria group</taxon>
        <taxon>Duganella</taxon>
    </lineage>
</organism>
<dbReference type="EMBL" id="JAADJT010000001">
    <property type="protein sequence ID" value="NGZ83423.1"/>
    <property type="molecule type" value="Genomic_DNA"/>
</dbReference>
<reference evidence="4" key="2">
    <citation type="submission" date="2023-07" db="EMBL/GenBank/DDBJ databases">
        <title>Duganella aceri sp. nov., isolated from tree sap.</title>
        <authorList>
            <person name="Kim I.S."/>
        </authorList>
    </citation>
    <scope>NUCLEOTIDE SEQUENCE [LARGE SCALE GENOMIC DNA]</scope>
    <source>
        <strain evidence="4">SAP-35</strain>
    </source>
</reference>
<evidence type="ECO:0000313" key="4">
    <source>
        <dbReference type="Proteomes" id="UP000666369"/>
    </source>
</evidence>
<sequence>MLYRKLLFALSLLAVLSAASAAAPPVFSATRTAHAPRIDGNDDEAAWADATPITTFGAFWDGKQARRQHRARLLWDDEALYYFAELPDDLIRPHGKQHNDRLWLGDVFELFFKPREDSPAYYELEVNPWGTMLELAFPSRAVSFETLLGGPPLGMSVATRTHDGRWVVEGRIPWSLFAATARRPAVGEQWKFQLAFYDYGADGTEPELGSCAPLTVASFHRWEDYAGLRFDAAPAHQK</sequence>
<proteinExistence type="predicted"/>
<dbReference type="RefSeq" id="WP_166098760.1">
    <property type="nucleotide sequence ID" value="NZ_JAADJT010000001.1"/>
</dbReference>